<accession>A0A8J5N7M3</accession>
<reference evidence="1" key="1">
    <citation type="journal article" date="2021" name="Sci. Adv.">
        <title>The American lobster genome reveals insights on longevity, neural, and immune adaptations.</title>
        <authorList>
            <person name="Polinski J.M."/>
            <person name="Zimin A.V."/>
            <person name="Clark K.F."/>
            <person name="Kohn A.B."/>
            <person name="Sadowski N."/>
            <person name="Timp W."/>
            <person name="Ptitsyn A."/>
            <person name="Khanna P."/>
            <person name="Romanova D.Y."/>
            <person name="Williams P."/>
            <person name="Greenwood S.J."/>
            <person name="Moroz L.L."/>
            <person name="Walt D.R."/>
            <person name="Bodnar A.G."/>
        </authorList>
    </citation>
    <scope>NUCLEOTIDE SEQUENCE</scope>
    <source>
        <strain evidence="1">GMGI-L3</strain>
    </source>
</reference>
<comment type="caution">
    <text evidence="1">The sequence shown here is derived from an EMBL/GenBank/DDBJ whole genome shotgun (WGS) entry which is preliminary data.</text>
</comment>
<dbReference type="AlphaFoldDB" id="A0A8J5N7M3"/>
<gene>
    <name evidence="1" type="ORF">Hamer_G001307</name>
</gene>
<proteinExistence type="predicted"/>
<dbReference type="EMBL" id="JAHLQT010006108">
    <property type="protein sequence ID" value="KAG7175266.1"/>
    <property type="molecule type" value="Genomic_DNA"/>
</dbReference>
<evidence type="ECO:0000313" key="1">
    <source>
        <dbReference type="EMBL" id="KAG7175266.1"/>
    </source>
</evidence>
<sequence>MRLGRFLPNLQMRPRKGRKTSLGRARSAEEGNGRMCEGVSKVVGRKEEVVVSRVAGRGYRSLGVADCYEVVMRLRVEVAVAGRRKEVRKEEEEQALGCNGLGCWGLLGGAGGNGLRGWGGLRAAGGLLGWLWGQWLLGGNGLLGGLRAGWGNGCWGAGWRDYGGRG</sequence>
<dbReference type="Proteomes" id="UP000747542">
    <property type="component" value="Unassembled WGS sequence"/>
</dbReference>
<keyword evidence="2" id="KW-1185">Reference proteome</keyword>
<organism evidence="1 2">
    <name type="scientific">Homarus americanus</name>
    <name type="common">American lobster</name>
    <dbReference type="NCBI Taxonomy" id="6706"/>
    <lineage>
        <taxon>Eukaryota</taxon>
        <taxon>Metazoa</taxon>
        <taxon>Ecdysozoa</taxon>
        <taxon>Arthropoda</taxon>
        <taxon>Crustacea</taxon>
        <taxon>Multicrustacea</taxon>
        <taxon>Malacostraca</taxon>
        <taxon>Eumalacostraca</taxon>
        <taxon>Eucarida</taxon>
        <taxon>Decapoda</taxon>
        <taxon>Pleocyemata</taxon>
        <taxon>Astacidea</taxon>
        <taxon>Nephropoidea</taxon>
        <taxon>Nephropidae</taxon>
        <taxon>Homarus</taxon>
    </lineage>
</organism>
<evidence type="ECO:0000313" key="2">
    <source>
        <dbReference type="Proteomes" id="UP000747542"/>
    </source>
</evidence>
<protein>
    <submittedName>
        <fullName evidence="1">Uncharacterized protein</fullName>
    </submittedName>
</protein>
<name>A0A8J5N7M3_HOMAM</name>